<sequence>MHEAIMTTADKAVSRLSRILTLGGGRRALYPPPRDFGELNDAQFKAAIHTSNGDPIPARLALHFDVPARYRGSFCHPPPAIGEEDANPAALYRDRLIRELGLVASLFDRDRDVVRVNLAPGMTRWMTPAQVEELLDSLFHQLHLHRRGDLDLAMTLDGETRAVRVNEWAALGFNRIGIGLGALASHANAAHLREAVARQLDTARQAGFANIRMEVPYAMPGQDDATFAALLDAVIAARPERVVLRYCGEPKNRNSEKESDARHRQHARLLCAAADRLGEAGYHHVGGELFALEDDPLLRAQRSGHIHRDVLGFGAHGTTHLVGFGVGAISQLGRCYAQNPEDPADWERRIDSASRAVARGLVLNEEDQLRARIFQQIMCHGYIDADRLEHWYHIEFRRYFDGELTRLAPLFVDGSLAWAGNRIVLDPIARLASSAIASLFDPHTLS</sequence>
<dbReference type="InterPro" id="IPR058240">
    <property type="entry name" value="rSAM_sf"/>
</dbReference>
<dbReference type="SUPFAM" id="SSF102114">
    <property type="entry name" value="Radical SAM enzymes"/>
    <property type="match status" value="1"/>
</dbReference>
<comment type="caution">
    <text evidence="4">The sequence shown here is derived from an EMBL/GenBank/DDBJ whole genome shotgun (WGS) entry which is preliminary data.</text>
</comment>
<dbReference type="GO" id="GO:0005737">
    <property type="term" value="C:cytoplasm"/>
    <property type="evidence" value="ECO:0007669"/>
    <property type="project" value="TreeGrafter"/>
</dbReference>
<dbReference type="AlphaFoldDB" id="A0A3M2I0T7"/>
<dbReference type="PANTHER" id="PTHR13932:SF6">
    <property type="entry name" value="OXYGEN-INDEPENDENT COPROPORPHYRINOGEN III OXIDASE"/>
    <property type="match status" value="1"/>
</dbReference>
<dbReference type="GO" id="GO:0006782">
    <property type="term" value="P:protoporphyrinogen IX biosynthetic process"/>
    <property type="evidence" value="ECO:0007669"/>
    <property type="project" value="TreeGrafter"/>
</dbReference>
<keyword evidence="2" id="KW-0560">Oxidoreductase</keyword>
<name>A0A3M2I0T7_9GAMM</name>
<evidence type="ECO:0000313" key="4">
    <source>
        <dbReference type="EMBL" id="RMH93783.1"/>
    </source>
</evidence>
<protein>
    <recommendedName>
        <fullName evidence="1">Oxygen-independent coproporphyrinogen III oxidase</fullName>
    </recommendedName>
    <alternativeName>
        <fullName evidence="3">Coproporphyrinogen III dehydrogenase</fullName>
    </alternativeName>
</protein>
<dbReference type="EMBL" id="RFLY01000004">
    <property type="protein sequence ID" value="RMH93783.1"/>
    <property type="molecule type" value="Genomic_DNA"/>
</dbReference>
<dbReference type="GO" id="GO:0051989">
    <property type="term" value="F:coproporphyrinogen dehydrogenase activity"/>
    <property type="evidence" value="ECO:0007669"/>
    <property type="project" value="TreeGrafter"/>
</dbReference>
<gene>
    <name evidence="4" type="ORF">EBB59_03825</name>
</gene>
<dbReference type="InterPro" id="IPR034505">
    <property type="entry name" value="Coproporphyrinogen-III_oxidase"/>
</dbReference>
<organism evidence="4 5">
    <name type="scientific">Solilutibacter pythonis</name>
    <dbReference type="NCBI Taxonomy" id="2483112"/>
    <lineage>
        <taxon>Bacteria</taxon>
        <taxon>Pseudomonadati</taxon>
        <taxon>Pseudomonadota</taxon>
        <taxon>Gammaproteobacteria</taxon>
        <taxon>Lysobacterales</taxon>
        <taxon>Lysobacteraceae</taxon>
        <taxon>Solilutibacter</taxon>
    </lineage>
</organism>
<evidence type="ECO:0000313" key="5">
    <source>
        <dbReference type="Proteomes" id="UP000275012"/>
    </source>
</evidence>
<keyword evidence="5" id="KW-1185">Reference proteome</keyword>
<evidence type="ECO:0000256" key="1">
    <source>
        <dbReference type="ARBA" id="ARBA00020156"/>
    </source>
</evidence>
<evidence type="ECO:0000256" key="3">
    <source>
        <dbReference type="ARBA" id="ARBA00030263"/>
    </source>
</evidence>
<evidence type="ECO:0000256" key="2">
    <source>
        <dbReference type="ARBA" id="ARBA00023002"/>
    </source>
</evidence>
<dbReference type="Gene3D" id="1.10.10.920">
    <property type="match status" value="1"/>
</dbReference>
<dbReference type="PANTHER" id="PTHR13932">
    <property type="entry name" value="COPROPORPHYRINIGEN III OXIDASE"/>
    <property type="match status" value="1"/>
</dbReference>
<dbReference type="GO" id="GO:0051539">
    <property type="term" value="F:4 iron, 4 sulfur cluster binding"/>
    <property type="evidence" value="ECO:0007669"/>
    <property type="project" value="TreeGrafter"/>
</dbReference>
<dbReference type="Proteomes" id="UP000275012">
    <property type="component" value="Unassembled WGS sequence"/>
</dbReference>
<proteinExistence type="predicted"/>
<accession>A0A3M2I0T7</accession>
<reference evidence="4 5" key="1">
    <citation type="submission" date="2018-10" db="EMBL/GenBank/DDBJ databases">
        <title>Proposal of Lysobacter pythonis sp. nov. isolated from royal pythons (Python regius).</title>
        <authorList>
            <person name="Hans-Juergen B."/>
            <person name="Huptas C."/>
            <person name="Sandra B."/>
            <person name="Igor L."/>
            <person name="Joachim S."/>
            <person name="Siegfried S."/>
            <person name="Mareike W."/>
            <person name="Peter K."/>
        </authorList>
    </citation>
    <scope>NUCLEOTIDE SEQUENCE [LARGE SCALE GENOMIC DNA]</scope>
    <source>
        <strain evidence="4 5">4284/11</strain>
    </source>
</reference>